<feature type="region of interest" description="Disordered" evidence="1">
    <location>
        <begin position="202"/>
        <end position="225"/>
    </location>
</feature>
<organism evidence="2 3">
    <name type="scientific">Galerina marginata (strain CBS 339.88)</name>
    <dbReference type="NCBI Taxonomy" id="685588"/>
    <lineage>
        <taxon>Eukaryota</taxon>
        <taxon>Fungi</taxon>
        <taxon>Dikarya</taxon>
        <taxon>Basidiomycota</taxon>
        <taxon>Agaricomycotina</taxon>
        <taxon>Agaricomycetes</taxon>
        <taxon>Agaricomycetidae</taxon>
        <taxon>Agaricales</taxon>
        <taxon>Agaricineae</taxon>
        <taxon>Strophariaceae</taxon>
        <taxon>Galerina</taxon>
    </lineage>
</organism>
<evidence type="ECO:0000313" key="3">
    <source>
        <dbReference type="Proteomes" id="UP000027222"/>
    </source>
</evidence>
<accession>A0A067TZX2</accession>
<sequence>MLDSEVDMLLVRFTSLKHIVMDGCPVMRGDLHEREWRALGKRCALVGVKRAKEREAALKVWLESRTASTGSMTALRNESRKTKPGRKGLATASISLRDPDTDLGASSSPGGHSKPPTTHSTGKPKKKARIPSSKIRVLPLLPTLASLCVTLSPAIEPDRHPLICAEFHEGWAEGVAQLAATRARLRISAGNGYRIMRISTCGSDKEEKSDGESEDEGLEDLEDVDRLDPDTFGMPGLEEAHGSVYIATPVLCFAGPGKDGPHADNCGHSVGWEVMQDEL</sequence>
<feature type="region of interest" description="Disordered" evidence="1">
    <location>
        <begin position="70"/>
        <end position="131"/>
    </location>
</feature>
<reference evidence="3" key="1">
    <citation type="journal article" date="2014" name="Proc. Natl. Acad. Sci. U.S.A.">
        <title>Extensive sampling of basidiomycete genomes demonstrates inadequacy of the white-rot/brown-rot paradigm for wood decay fungi.</title>
        <authorList>
            <person name="Riley R."/>
            <person name="Salamov A.A."/>
            <person name="Brown D.W."/>
            <person name="Nagy L.G."/>
            <person name="Floudas D."/>
            <person name="Held B.W."/>
            <person name="Levasseur A."/>
            <person name="Lombard V."/>
            <person name="Morin E."/>
            <person name="Otillar R."/>
            <person name="Lindquist E.A."/>
            <person name="Sun H."/>
            <person name="LaButti K.M."/>
            <person name="Schmutz J."/>
            <person name="Jabbour D."/>
            <person name="Luo H."/>
            <person name="Baker S.E."/>
            <person name="Pisabarro A.G."/>
            <person name="Walton J.D."/>
            <person name="Blanchette R.A."/>
            <person name="Henrissat B."/>
            <person name="Martin F."/>
            <person name="Cullen D."/>
            <person name="Hibbett D.S."/>
            <person name="Grigoriev I.V."/>
        </authorList>
    </citation>
    <scope>NUCLEOTIDE SEQUENCE [LARGE SCALE GENOMIC DNA]</scope>
    <source>
        <strain evidence="3">CBS 339.88</strain>
    </source>
</reference>
<evidence type="ECO:0000313" key="2">
    <source>
        <dbReference type="EMBL" id="KDR85559.1"/>
    </source>
</evidence>
<evidence type="ECO:0000256" key="1">
    <source>
        <dbReference type="SAM" id="MobiDB-lite"/>
    </source>
</evidence>
<feature type="compositionally biased region" description="Polar residues" evidence="1">
    <location>
        <begin position="104"/>
        <end position="121"/>
    </location>
</feature>
<name>A0A067TZX2_GALM3</name>
<feature type="compositionally biased region" description="Acidic residues" evidence="1">
    <location>
        <begin position="212"/>
        <end position="223"/>
    </location>
</feature>
<dbReference type="EMBL" id="KL142367">
    <property type="protein sequence ID" value="KDR85559.1"/>
    <property type="molecule type" value="Genomic_DNA"/>
</dbReference>
<keyword evidence="3" id="KW-1185">Reference proteome</keyword>
<dbReference type="HOGENOM" id="CLU_997635_0_0_1"/>
<dbReference type="OrthoDB" id="3353982at2759"/>
<gene>
    <name evidence="2" type="ORF">GALMADRAFT_234494</name>
</gene>
<dbReference type="AlphaFoldDB" id="A0A067TZX2"/>
<dbReference type="Proteomes" id="UP000027222">
    <property type="component" value="Unassembled WGS sequence"/>
</dbReference>
<protein>
    <submittedName>
        <fullName evidence="2">Uncharacterized protein</fullName>
    </submittedName>
</protein>
<proteinExistence type="predicted"/>